<evidence type="ECO:0000256" key="9">
    <source>
        <dbReference type="ARBA" id="ARBA00030757"/>
    </source>
</evidence>
<dbReference type="CDD" id="cd02440">
    <property type="entry name" value="AdoMet_MTases"/>
    <property type="match status" value="1"/>
</dbReference>
<dbReference type="Pfam" id="PF01135">
    <property type="entry name" value="PCMT"/>
    <property type="match status" value="1"/>
</dbReference>
<proteinExistence type="inferred from homology"/>
<evidence type="ECO:0000256" key="3">
    <source>
        <dbReference type="ARBA" id="ARBA00011890"/>
    </source>
</evidence>
<dbReference type="InterPro" id="IPR000682">
    <property type="entry name" value="PCMT"/>
</dbReference>
<dbReference type="GO" id="GO:0004719">
    <property type="term" value="F:protein-L-isoaspartate (D-aspartate) O-methyltransferase activity"/>
    <property type="evidence" value="ECO:0007669"/>
    <property type="project" value="UniProtKB-EC"/>
</dbReference>
<comment type="subcellular location">
    <subcellularLocation>
        <location evidence="1">Cytoplasm</location>
    </subcellularLocation>
</comment>
<keyword evidence="8" id="KW-0949">S-adenosyl-L-methionine</keyword>
<dbReference type="eggNOG" id="COG2518">
    <property type="taxonomic scope" value="Bacteria"/>
</dbReference>
<evidence type="ECO:0000313" key="12">
    <source>
        <dbReference type="EMBL" id="ABD90163.1"/>
    </source>
</evidence>
<dbReference type="HOGENOM" id="CLU_066224_0_0_5"/>
<dbReference type="KEGG" id="rpc:RPC_4641"/>
<dbReference type="Gene3D" id="3.40.50.150">
    <property type="entry name" value="Vaccinia Virus protein VP39"/>
    <property type="match status" value="1"/>
</dbReference>
<evidence type="ECO:0000256" key="11">
    <source>
        <dbReference type="ARBA" id="ARBA00031350"/>
    </source>
</evidence>
<dbReference type="OrthoDB" id="9807766at2"/>
<keyword evidence="7 12" id="KW-0808">Transferase</keyword>
<keyword evidence="6 12" id="KW-0489">Methyltransferase</keyword>
<dbReference type="EMBL" id="CP000301">
    <property type="protein sequence ID" value="ABD90163.1"/>
    <property type="molecule type" value="Genomic_DNA"/>
</dbReference>
<dbReference type="PANTHER" id="PTHR11579:SF0">
    <property type="entry name" value="PROTEIN-L-ISOASPARTATE(D-ASPARTATE) O-METHYLTRANSFERASE"/>
    <property type="match status" value="1"/>
</dbReference>
<reference evidence="12" key="1">
    <citation type="submission" date="2006-03" db="EMBL/GenBank/DDBJ databases">
        <title>Complete sequence of Rhodopseudomonas palustris BisB18.</title>
        <authorList>
            <consortium name="US DOE Joint Genome Institute"/>
            <person name="Copeland A."/>
            <person name="Lucas S."/>
            <person name="Lapidus A."/>
            <person name="Barry K."/>
            <person name="Detter J.C."/>
            <person name="Glavina del Rio T."/>
            <person name="Hammon N."/>
            <person name="Israni S."/>
            <person name="Dalin E."/>
            <person name="Tice H."/>
            <person name="Pitluck S."/>
            <person name="Chain P."/>
            <person name="Malfatti S."/>
            <person name="Shin M."/>
            <person name="Vergez L."/>
            <person name="Schmutz J."/>
            <person name="Larimer F."/>
            <person name="Land M."/>
            <person name="Hauser L."/>
            <person name="Pelletier D.A."/>
            <person name="Kyrpides N."/>
            <person name="Anderson I."/>
            <person name="Oda Y."/>
            <person name="Harwood C.S."/>
            <person name="Richardson P."/>
        </authorList>
    </citation>
    <scope>NUCLEOTIDE SEQUENCE [LARGE SCALE GENOMIC DNA]</scope>
    <source>
        <strain evidence="12">BisB18</strain>
    </source>
</reference>
<evidence type="ECO:0000256" key="10">
    <source>
        <dbReference type="ARBA" id="ARBA00031323"/>
    </source>
</evidence>
<protein>
    <recommendedName>
        <fullName evidence="4">Protein-L-isoaspartate O-methyltransferase</fullName>
        <ecNumber evidence="3">2.1.1.77</ecNumber>
    </recommendedName>
    <alternativeName>
        <fullName evidence="11">L-isoaspartyl protein carboxyl methyltransferase</fullName>
    </alternativeName>
    <alternativeName>
        <fullName evidence="9">Protein L-isoaspartyl methyltransferase</fullName>
    </alternativeName>
    <alternativeName>
        <fullName evidence="10">Protein-beta-aspartate methyltransferase</fullName>
    </alternativeName>
</protein>
<evidence type="ECO:0000256" key="6">
    <source>
        <dbReference type="ARBA" id="ARBA00022603"/>
    </source>
</evidence>
<dbReference type="EC" id="2.1.1.77" evidence="3"/>
<sequence>MLNAMPREDELEILRRAYAKQIVHAARASDPRLEDALAKLRREDFLGLGPWELMRFPGGYQMTPDDDPVYLYQDVPVAIIPAKGLNNGQPSFLTSLVSVGALREGERAVHIGTGTGYYTAVMSRLAGRSGQVIGIEFEPELAARARANLAGFCNVDIIEGDGSTAPLQPADVIFVNAGASRPAGIWLDALRPGGRMILPLTVRYITEQGHAMTRGAVFLITRDRSGYAARCVSGVHIYPCAGLRDEASEKALRVAFENGGFESGDLARITRLHRSDEIPDQRCWVRAPGWSLAYD</sequence>
<evidence type="ECO:0000256" key="2">
    <source>
        <dbReference type="ARBA" id="ARBA00005369"/>
    </source>
</evidence>
<evidence type="ECO:0000256" key="7">
    <source>
        <dbReference type="ARBA" id="ARBA00022679"/>
    </source>
</evidence>
<organism evidence="12">
    <name type="scientific">Rhodopseudomonas palustris (strain BisB18)</name>
    <dbReference type="NCBI Taxonomy" id="316056"/>
    <lineage>
        <taxon>Bacteria</taxon>
        <taxon>Pseudomonadati</taxon>
        <taxon>Pseudomonadota</taxon>
        <taxon>Alphaproteobacteria</taxon>
        <taxon>Hyphomicrobiales</taxon>
        <taxon>Nitrobacteraceae</taxon>
        <taxon>Rhodopseudomonas</taxon>
    </lineage>
</organism>
<evidence type="ECO:0000256" key="4">
    <source>
        <dbReference type="ARBA" id="ARBA00013346"/>
    </source>
</evidence>
<dbReference type="STRING" id="316056.RPC_4641"/>
<evidence type="ECO:0000256" key="1">
    <source>
        <dbReference type="ARBA" id="ARBA00004496"/>
    </source>
</evidence>
<accession>Q20XH3</accession>
<dbReference type="AlphaFoldDB" id="Q20XH3"/>
<name>Q20XH3_RHOPB</name>
<dbReference type="GO" id="GO:0032259">
    <property type="term" value="P:methylation"/>
    <property type="evidence" value="ECO:0007669"/>
    <property type="project" value="UniProtKB-KW"/>
</dbReference>
<comment type="similarity">
    <text evidence="2">Belongs to the methyltransferase superfamily. L-isoaspartyl/D-aspartyl protein methyltransferase family.</text>
</comment>
<gene>
    <name evidence="12" type="ordered locus">RPC_4641</name>
</gene>
<dbReference type="InterPro" id="IPR029063">
    <property type="entry name" value="SAM-dependent_MTases_sf"/>
</dbReference>
<dbReference type="GO" id="GO:0005737">
    <property type="term" value="C:cytoplasm"/>
    <property type="evidence" value="ECO:0007669"/>
    <property type="project" value="UniProtKB-SubCell"/>
</dbReference>
<dbReference type="PANTHER" id="PTHR11579">
    <property type="entry name" value="PROTEIN-L-ISOASPARTATE O-METHYLTRANSFERASE"/>
    <property type="match status" value="1"/>
</dbReference>
<keyword evidence="5" id="KW-0963">Cytoplasm</keyword>
<evidence type="ECO:0000256" key="8">
    <source>
        <dbReference type="ARBA" id="ARBA00022691"/>
    </source>
</evidence>
<dbReference type="RefSeq" id="WP_011475040.1">
    <property type="nucleotide sequence ID" value="NC_007925.1"/>
</dbReference>
<evidence type="ECO:0000256" key="5">
    <source>
        <dbReference type="ARBA" id="ARBA00022490"/>
    </source>
</evidence>
<dbReference type="SUPFAM" id="SSF53335">
    <property type="entry name" value="S-adenosyl-L-methionine-dependent methyltransferases"/>
    <property type="match status" value="1"/>
</dbReference>